<keyword evidence="2" id="KW-1185">Reference proteome</keyword>
<protein>
    <submittedName>
        <fullName evidence="1">Uncharacterized protein</fullName>
    </submittedName>
</protein>
<dbReference type="AlphaFoldDB" id="I0YSX9"/>
<comment type="caution">
    <text evidence="1">The sequence shown here is derived from an EMBL/GenBank/DDBJ whole genome shotgun (WGS) entry which is preliminary data.</text>
</comment>
<evidence type="ECO:0000313" key="2">
    <source>
        <dbReference type="Proteomes" id="UP000007264"/>
    </source>
</evidence>
<dbReference type="EMBL" id="AGSI01000012">
    <property type="protein sequence ID" value="EIE21498.1"/>
    <property type="molecule type" value="Genomic_DNA"/>
</dbReference>
<dbReference type="RefSeq" id="XP_005646042.1">
    <property type="nucleotide sequence ID" value="XM_005645985.1"/>
</dbReference>
<organism evidence="1 2">
    <name type="scientific">Coccomyxa subellipsoidea (strain C-169)</name>
    <name type="common">Green microalga</name>
    <dbReference type="NCBI Taxonomy" id="574566"/>
    <lineage>
        <taxon>Eukaryota</taxon>
        <taxon>Viridiplantae</taxon>
        <taxon>Chlorophyta</taxon>
        <taxon>core chlorophytes</taxon>
        <taxon>Trebouxiophyceae</taxon>
        <taxon>Trebouxiophyceae incertae sedis</taxon>
        <taxon>Coccomyxaceae</taxon>
        <taxon>Coccomyxa</taxon>
        <taxon>Coccomyxa subellipsoidea</taxon>
    </lineage>
</organism>
<dbReference type="GeneID" id="17039482"/>
<gene>
    <name evidence="1" type="ORF">COCSUDRAFT_56712</name>
</gene>
<name>I0YSX9_COCSC</name>
<dbReference type="KEGG" id="csl:COCSUDRAFT_56712"/>
<reference evidence="1 2" key="1">
    <citation type="journal article" date="2012" name="Genome Biol.">
        <title>The genome of the polar eukaryotic microalga coccomyxa subellipsoidea reveals traits of cold adaptation.</title>
        <authorList>
            <person name="Blanc G."/>
            <person name="Agarkova I."/>
            <person name="Grimwood J."/>
            <person name="Kuo A."/>
            <person name="Brueggeman A."/>
            <person name="Dunigan D."/>
            <person name="Gurnon J."/>
            <person name="Ladunga I."/>
            <person name="Lindquist E."/>
            <person name="Lucas S."/>
            <person name="Pangilinan J."/>
            <person name="Proschold T."/>
            <person name="Salamov A."/>
            <person name="Schmutz J."/>
            <person name="Weeks D."/>
            <person name="Yamada T."/>
            <person name="Claverie J.M."/>
            <person name="Grigoriev I."/>
            <person name="Van Etten J."/>
            <person name="Lomsadze A."/>
            <person name="Borodovsky M."/>
        </authorList>
    </citation>
    <scope>NUCLEOTIDE SEQUENCE [LARGE SCALE GENOMIC DNA]</scope>
    <source>
        <strain evidence="1 2">C-169</strain>
    </source>
</reference>
<sequence length="112" mass="12361">MPARSKRCERSARVDAPFFDAECRQLKRDLRARARRGGDPTELRALERLYHNTKLQNGRATGVHGLPAELFRYAKNEKEPGMPPPENILGPALVAVLNSAFVAGQAGHESAL</sequence>
<proteinExistence type="predicted"/>
<dbReference type="OrthoDB" id="515277at2759"/>
<evidence type="ECO:0000313" key="1">
    <source>
        <dbReference type="EMBL" id="EIE21498.1"/>
    </source>
</evidence>
<accession>I0YSX9</accession>
<dbReference type="Proteomes" id="UP000007264">
    <property type="component" value="Unassembled WGS sequence"/>
</dbReference>